<dbReference type="Proteomes" id="UP000663850">
    <property type="component" value="Unassembled WGS sequence"/>
</dbReference>
<dbReference type="Pfam" id="PF24779">
    <property type="entry name" value="UTP23_sensor"/>
    <property type="match status" value="1"/>
</dbReference>
<feature type="region of interest" description="Disordered" evidence="8">
    <location>
        <begin position="155"/>
        <end position="278"/>
    </location>
</feature>
<evidence type="ECO:0000256" key="4">
    <source>
        <dbReference type="ARBA" id="ARBA00023242"/>
    </source>
</evidence>
<feature type="domain" description="UTP23 sensor motif region" evidence="9">
    <location>
        <begin position="192"/>
        <end position="207"/>
    </location>
</feature>
<name>A0A8H3HKD4_9AGAM</name>
<evidence type="ECO:0000256" key="6">
    <source>
        <dbReference type="ARBA" id="ARBA00038503"/>
    </source>
</evidence>
<gene>
    <name evidence="10" type="ORF">RDB_LOCUS113862</name>
</gene>
<dbReference type="Gene3D" id="3.40.50.1010">
    <property type="entry name" value="5'-nuclease"/>
    <property type="match status" value="1"/>
</dbReference>
<evidence type="ECO:0000256" key="8">
    <source>
        <dbReference type="SAM" id="MobiDB-lite"/>
    </source>
</evidence>
<dbReference type="EMBL" id="CAJMWZ010006185">
    <property type="protein sequence ID" value="CAE6517421.1"/>
    <property type="molecule type" value="Genomic_DNA"/>
</dbReference>
<evidence type="ECO:0000256" key="3">
    <source>
        <dbReference type="ARBA" id="ARBA00022552"/>
    </source>
</evidence>
<feature type="compositionally biased region" description="Basic and acidic residues" evidence="8">
    <location>
        <begin position="228"/>
        <end position="249"/>
    </location>
</feature>
<keyword evidence="4" id="KW-0539">Nucleus</keyword>
<dbReference type="SUPFAM" id="SSF88723">
    <property type="entry name" value="PIN domain-like"/>
    <property type="match status" value="1"/>
</dbReference>
<protein>
    <recommendedName>
        <fullName evidence="7">U three protein 23</fullName>
    </recommendedName>
</protein>
<evidence type="ECO:0000256" key="2">
    <source>
        <dbReference type="ARBA" id="ARBA00022517"/>
    </source>
</evidence>
<evidence type="ECO:0000256" key="1">
    <source>
        <dbReference type="ARBA" id="ARBA00004604"/>
    </source>
</evidence>
<dbReference type="GO" id="GO:0006364">
    <property type="term" value="P:rRNA processing"/>
    <property type="evidence" value="ECO:0007669"/>
    <property type="project" value="UniProtKB-KW"/>
</dbReference>
<feature type="compositionally biased region" description="Basic residues" evidence="8">
    <location>
        <begin position="262"/>
        <end position="271"/>
    </location>
</feature>
<sequence>MRQKRSKAYKKLMALYSMSFGFRQPYQVLVDSTFCIEVCQHKMDPVKQLRTVLQGECKLIEVITQCSMVELYKLGPSAQQIVDLAKLFERRKCNHREAIENEPCIESVIGEANKHRYVVASQSTDLRNKLRKIPAVPLVHINRSVMVLEPRSEATIKAKDQSESTNMGVTESEAKVLTSTSVPAPAGPTHRRKIAKAPNPLSMKKKKPKIALEDHKEQQPKSNSSITKPEKRKRDSKQTQDSSRNDEIAKGGTLPEGDEGGHKRKRQRKHKASGDVPN</sequence>
<feature type="compositionally biased region" description="Basic and acidic residues" evidence="8">
    <location>
        <begin position="210"/>
        <end position="219"/>
    </location>
</feature>
<evidence type="ECO:0000256" key="7">
    <source>
        <dbReference type="ARBA" id="ARBA00076388"/>
    </source>
</evidence>
<proteinExistence type="inferred from homology"/>
<accession>A0A8H3HKD4</accession>
<keyword evidence="3" id="KW-0698">rRNA processing</keyword>
<dbReference type="InterPro" id="IPR029060">
    <property type="entry name" value="PIN-like_dom_sf"/>
</dbReference>
<evidence type="ECO:0000313" key="11">
    <source>
        <dbReference type="Proteomes" id="UP000663850"/>
    </source>
</evidence>
<dbReference type="PANTHER" id="PTHR12416">
    <property type="entry name" value="RRNA-PROCESSING PROTEIN UTP23 HOMOLOG"/>
    <property type="match status" value="1"/>
</dbReference>
<organism evidence="10 11">
    <name type="scientific">Rhizoctonia solani</name>
    <dbReference type="NCBI Taxonomy" id="456999"/>
    <lineage>
        <taxon>Eukaryota</taxon>
        <taxon>Fungi</taxon>
        <taxon>Dikarya</taxon>
        <taxon>Basidiomycota</taxon>
        <taxon>Agaricomycotina</taxon>
        <taxon>Agaricomycetes</taxon>
        <taxon>Cantharellales</taxon>
        <taxon>Ceratobasidiaceae</taxon>
        <taxon>Rhizoctonia</taxon>
    </lineage>
</organism>
<keyword evidence="2" id="KW-0690">Ribosome biogenesis</keyword>
<dbReference type="FunFam" id="3.40.50.1010:FF:000006">
    <property type="entry name" value="rRNA-processing protein UTP23 homolog"/>
    <property type="match status" value="1"/>
</dbReference>
<dbReference type="GO" id="GO:0032040">
    <property type="term" value="C:small-subunit processome"/>
    <property type="evidence" value="ECO:0007669"/>
    <property type="project" value="InterPro"/>
</dbReference>
<comment type="similarity">
    <text evidence="6">Belongs to the UTP23/FCF1 family. UTP23 subfamily.</text>
</comment>
<comment type="function">
    <text evidence="5">Involved in rRNA-processing and ribosome biogenesis.</text>
</comment>
<dbReference type="CDD" id="cd09865">
    <property type="entry name" value="PIN_ScUtp23p-like"/>
    <property type="match status" value="1"/>
</dbReference>
<comment type="caution">
    <text evidence="10">The sequence shown here is derived from an EMBL/GenBank/DDBJ whole genome shotgun (WGS) entry which is preliminary data.</text>
</comment>
<evidence type="ECO:0000313" key="10">
    <source>
        <dbReference type="EMBL" id="CAE6517421.1"/>
    </source>
</evidence>
<dbReference type="Pfam" id="PF04900">
    <property type="entry name" value="Fcf1"/>
    <property type="match status" value="1"/>
</dbReference>
<reference evidence="10" key="1">
    <citation type="submission" date="2021-01" db="EMBL/GenBank/DDBJ databases">
        <authorList>
            <person name="Kaushik A."/>
        </authorList>
    </citation>
    <scope>NUCLEOTIDE SEQUENCE</scope>
    <source>
        <strain evidence="10">Type strain: AG8-Rh-89/</strain>
    </source>
</reference>
<evidence type="ECO:0000259" key="9">
    <source>
        <dbReference type="Pfam" id="PF24779"/>
    </source>
</evidence>
<dbReference type="AlphaFoldDB" id="A0A8H3HKD4"/>
<dbReference type="InterPro" id="IPR006984">
    <property type="entry name" value="Fcf1/UTP23"/>
</dbReference>
<evidence type="ECO:0000256" key="5">
    <source>
        <dbReference type="ARBA" id="ARBA00037300"/>
    </source>
</evidence>
<comment type="subcellular location">
    <subcellularLocation>
        <location evidence="1">Nucleus</location>
        <location evidence="1">Nucleolus</location>
    </subcellularLocation>
</comment>
<dbReference type="InterPro" id="IPR057776">
    <property type="entry name" value="UTP23_sensor"/>
</dbReference>